<name>A0A502I1W5_9PSED</name>
<dbReference type="Pfam" id="PF00577">
    <property type="entry name" value="Usher"/>
    <property type="match status" value="1"/>
</dbReference>
<dbReference type="FunFam" id="2.60.40.3110:FF:000001">
    <property type="entry name" value="Putative fimbrial outer membrane usher"/>
    <property type="match status" value="1"/>
</dbReference>
<dbReference type="AlphaFoldDB" id="A0A502I1W5"/>
<evidence type="ECO:0000256" key="8">
    <source>
        <dbReference type="ARBA" id="ARBA00023237"/>
    </source>
</evidence>
<dbReference type="PANTHER" id="PTHR30451:SF20">
    <property type="entry name" value="FIMBRIAE USHER"/>
    <property type="match status" value="1"/>
</dbReference>
<dbReference type="Proteomes" id="UP000317933">
    <property type="component" value="Unassembled WGS sequence"/>
</dbReference>
<feature type="compositionally biased region" description="Polar residues" evidence="10">
    <location>
        <begin position="629"/>
        <end position="650"/>
    </location>
</feature>
<gene>
    <name evidence="13" type="ORF">EAH78_07200</name>
</gene>
<keyword evidence="6" id="KW-0732">Signal</keyword>
<evidence type="ECO:0000256" key="5">
    <source>
        <dbReference type="ARBA" id="ARBA00022692"/>
    </source>
</evidence>
<evidence type="ECO:0000313" key="14">
    <source>
        <dbReference type="Proteomes" id="UP000317933"/>
    </source>
</evidence>
<dbReference type="InterPro" id="IPR025949">
    <property type="entry name" value="PapC-like_C"/>
</dbReference>
<dbReference type="EMBL" id="RCZE01000003">
    <property type="protein sequence ID" value="TPG79606.1"/>
    <property type="molecule type" value="Genomic_DNA"/>
</dbReference>
<dbReference type="RefSeq" id="WP_140666979.1">
    <property type="nucleotide sequence ID" value="NZ_RCZE01000003.1"/>
</dbReference>
<dbReference type="InterPro" id="IPR042186">
    <property type="entry name" value="FimD_plug_dom"/>
</dbReference>
<dbReference type="Gene3D" id="3.10.20.410">
    <property type="match status" value="1"/>
</dbReference>
<protein>
    <submittedName>
        <fullName evidence="13">Fimbrial biogenesis outer membrane usher protein</fullName>
    </submittedName>
</protein>
<evidence type="ECO:0000256" key="6">
    <source>
        <dbReference type="ARBA" id="ARBA00022729"/>
    </source>
</evidence>
<dbReference type="Pfam" id="PF13953">
    <property type="entry name" value="PapC_C"/>
    <property type="match status" value="1"/>
</dbReference>
<keyword evidence="8 9" id="KW-0998">Cell outer membrane</keyword>
<comment type="caution">
    <text evidence="13">The sequence shown here is derived from an EMBL/GenBank/DDBJ whole genome shotgun (WGS) entry which is preliminary data.</text>
</comment>
<sequence length="862" mass="92272">MIKRRKPGLNISSGLFNARACLKPFTGAMILATTGLTTTVNAVENQHTSKKLASFDTSMLWGAGAQSLNVERYNEGNPVEPGTYSVDVSLNNTPAGRHDITFVPGASAVQAKPAPSLELLEKIGVDTETLQGSVDNGAATHDLLSFIPNATYRYDSADQRLDLSVPQAALLNRPRGYVSPKRWNRGVNAAFVDYNVNAYQATSHGNQNNTAYANINVGVNVGDWRLRQRSTLNWNKKTGGNFQTFTRYAHRDIDTLRSQVTLGDSFTDGELFDTVATRGLRLATDDRMLPDSQRGYAPVIRGTASTNALITIRQNGFIIQETTVAPGAFTITDLNPTSGAVNLDVTVKEADGQEKHFTVPLSSVSRSLREGSSRYTATVGQARELPYGSKPLIVQGTYQRGLSNLITSYTGFSAAEGYNTAILGGVLNSQYGAFGTDITTSQTELEGTTFAGQSARVTYNKILQSTGTHLTVAAYRHSDTGYFGITEALNAQDQLKEFGDNQGSVDSIRHMRGRVQLNISQNLGSHSHLYLNSSVQSYWNSSGTDKQYQAGFSQSLNWGSVGVSASSTQDMFGNDTTEYMVNVSVPLGPSSSRNRPYLTASATSRTDGSENLQTTLSGSRGEDQALSYGITTSNNRPGNGDNTTNVSGNTQFHTSAANLSASLSKGTDFQQTSMGASGSIVVHPAGITFGQPLGDSIAIVVAPDAAGAKLTNATGVKLDRHGQAVVPYLNPYRVNNLELDPKGIGDDVELQNTSQEVVPRSGSIIMAKFNTVSGRALLINARQADGKPLPFGAGVYDEKGQEVGAVGQGGQIFARLAGDQGTLRISSNSKELSQCNMPYRLKPREKGEASSRLQTIKLTCKD</sequence>
<keyword evidence="3 9" id="KW-0813">Transport</keyword>
<dbReference type="InterPro" id="IPR018030">
    <property type="entry name" value="Fimbrial_membr_usher_CS"/>
</dbReference>
<feature type="domain" description="PapC-like C-terminal" evidence="11">
    <location>
        <begin position="778"/>
        <end position="842"/>
    </location>
</feature>
<dbReference type="Gene3D" id="2.60.40.2610">
    <property type="entry name" value="Outer membrane usher protein FimD, plug domain"/>
    <property type="match status" value="1"/>
</dbReference>
<comment type="subcellular location">
    <subcellularLocation>
        <location evidence="1 9">Cell outer membrane</location>
        <topology evidence="1 9">Multi-pass membrane protein</topology>
    </subcellularLocation>
</comment>
<dbReference type="PANTHER" id="PTHR30451">
    <property type="entry name" value="OUTER MEMBRANE USHER PROTEIN"/>
    <property type="match status" value="1"/>
</dbReference>
<dbReference type="InterPro" id="IPR025885">
    <property type="entry name" value="PapC_N"/>
</dbReference>
<feature type="domain" description="PapC N-terminal" evidence="12">
    <location>
        <begin position="54"/>
        <end position="198"/>
    </location>
</feature>
<dbReference type="Pfam" id="PF13954">
    <property type="entry name" value="PapC_N"/>
    <property type="match status" value="1"/>
</dbReference>
<dbReference type="GO" id="GO:0009297">
    <property type="term" value="P:pilus assembly"/>
    <property type="evidence" value="ECO:0007669"/>
    <property type="project" value="InterPro"/>
</dbReference>
<keyword evidence="4" id="KW-1134">Transmembrane beta strand</keyword>
<dbReference type="Gene3D" id="2.60.40.3110">
    <property type="match status" value="1"/>
</dbReference>
<dbReference type="InterPro" id="IPR000015">
    <property type="entry name" value="Fimb_usher"/>
</dbReference>
<evidence type="ECO:0000259" key="11">
    <source>
        <dbReference type="Pfam" id="PF13953"/>
    </source>
</evidence>
<proteinExistence type="inferred from homology"/>
<dbReference type="PROSITE" id="PS01151">
    <property type="entry name" value="FIMBRIAL_USHER"/>
    <property type="match status" value="1"/>
</dbReference>
<evidence type="ECO:0000256" key="10">
    <source>
        <dbReference type="SAM" id="MobiDB-lite"/>
    </source>
</evidence>
<evidence type="ECO:0000313" key="13">
    <source>
        <dbReference type="EMBL" id="TPG79606.1"/>
    </source>
</evidence>
<dbReference type="Gene3D" id="2.60.40.2070">
    <property type="match status" value="1"/>
</dbReference>
<evidence type="ECO:0000256" key="7">
    <source>
        <dbReference type="ARBA" id="ARBA00023136"/>
    </source>
</evidence>
<dbReference type="GO" id="GO:0015473">
    <property type="term" value="F:fimbrial usher porin activity"/>
    <property type="evidence" value="ECO:0007669"/>
    <property type="project" value="InterPro"/>
</dbReference>
<keyword evidence="9" id="KW-1029">Fimbrium biogenesis</keyword>
<evidence type="ECO:0000256" key="1">
    <source>
        <dbReference type="ARBA" id="ARBA00004571"/>
    </source>
</evidence>
<evidence type="ECO:0000256" key="2">
    <source>
        <dbReference type="ARBA" id="ARBA00008064"/>
    </source>
</evidence>
<dbReference type="InterPro" id="IPR037224">
    <property type="entry name" value="PapC_N_sf"/>
</dbReference>
<dbReference type="InterPro" id="IPR043142">
    <property type="entry name" value="PapC-like_C_sf"/>
</dbReference>
<evidence type="ECO:0000259" key="12">
    <source>
        <dbReference type="Pfam" id="PF13954"/>
    </source>
</evidence>
<dbReference type="GO" id="GO:0009279">
    <property type="term" value="C:cell outer membrane"/>
    <property type="evidence" value="ECO:0007669"/>
    <property type="project" value="UniProtKB-SubCell"/>
</dbReference>
<keyword evidence="7 9" id="KW-0472">Membrane</keyword>
<evidence type="ECO:0000256" key="4">
    <source>
        <dbReference type="ARBA" id="ARBA00022452"/>
    </source>
</evidence>
<reference evidence="13 14" key="1">
    <citation type="journal article" date="2019" name="Environ. Microbiol.">
        <title>Species interactions and distinct microbial communities in high Arctic permafrost affected cryosols are associated with the CH4 and CO2 gas fluxes.</title>
        <authorList>
            <person name="Altshuler I."/>
            <person name="Hamel J."/>
            <person name="Turney S."/>
            <person name="Magnuson E."/>
            <person name="Levesque R."/>
            <person name="Greer C."/>
            <person name="Whyte L.G."/>
        </authorList>
    </citation>
    <scope>NUCLEOTIDE SEQUENCE [LARGE SCALE GENOMIC DNA]</scope>
    <source>
        <strain evidence="13 14">E3</strain>
    </source>
</reference>
<keyword evidence="5 9" id="KW-0812">Transmembrane</keyword>
<dbReference type="SUPFAM" id="SSF141729">
    <property type="entry name" value="FimD N-terminal domain-like"/>
    <property type="match status" value="1"/>
</dbReference>
<evidence type="ECO:0000256" key="9">
    <source>
        <dbReference type="RuleBase" id="RU003884"/>
    </source>
</evidence>
<feature type="region of interest" description="Disordered" evidence="10">
    <location>
        <begin position="585"/>
        <end position="650"/>
    </location>
</feature>
<evidence type="ECO:0000256" key="3">
    <source>
        <dbReference type="ARBA" id="ARBA00022448"/>
    </source>
</evidence>
<feature type="compositionally biased region" description="Polar residues" evidence="10">
    <location>
        <begin position="589"/>
        <end position="618"/>
    </location>
</feature>
<comment type="similarity">
    <text evidence="2 9">Belongs to the fimbrial export usher family.</text>
</comment>
<organism evidence="13 14">
    <name type="scientific">Pseudomonas arsenicoxydans</name>
    <dbReference type="NCBI Taxonomy" id="702115"/>
    <lineage>
        <taxon>Bacteria</taxon>
        <taxon>Pseudomonadati</taxon>
        <taxon>Pseudomonadota</taxon>
        <taxon>Gammaproteobacteria</taxon>
        <taxon>Pseudomonadales</taxon>
        <taxon>Pseudomonadaceae</taxon>
        <taxon>Pseudomonas</taxon>
    </lineage>
</organism>
<accession>A0A502I1W5</accession>